<protein>
    <recommendedName>
        <fullName evidence="4">UrcA family protein</fullName>
    </recommendedName>
</protein>
<organism evidence="2 3">
    <name type="scientific">Vineibacter terrae</name>
    <dbReference type="NCBI Taxonomy" id="2586908"/>
    <lineage>
        <taxon>Bacteria</taxon>
        <taxon>Pseudomonadati</taxon>
        <taxon>Pseudomonadota</taxon>
        <taxon>Alphaproteobacteria</taxon>
        <taxon>Hyphomicrobiales</taxon>
        <taxon>Vineibacter</taxon>
    </lineage>
</organism>
<evidence type="ECO:0000256" key="1">
    <source>
        <dbReference type="SAM" id="SignalP"/>
    </source>
</evidence>
<feature type="signal peptide" evidence="1">
    <location>
        <begin position="1"/>
        <end position="19"/>
    </location>
</feature>
<dbReference type="AlphaFoldDB" id="A0A5C8PAR1"/>
<gene>
    <name evidence="2" type="ORF">FHP25_34610</name>
</gene>
<comment type="caution">
    <text evidence="2">The sequence shown here is derived from an EMBL/GenBank/DDBJ whole genome shotgun (WGS) entry which is preliminary data.</text>
</comment>
<name>A0A5C8PAR1_9HYPH</name>
<evidence type="ECO:0000313" key="2">
    <source>
        <dbReference type="EMBL" id="TXL70458.1"/>
    </source>
</evidence>
<dbReference type="EMBL" id="VDUZ01000059">
    <property type="protein sequence ID" value="TXL70458.1"/>
    <property type="molecule type" value="Genomic_DNA"/>
</dbReference>
<evidence type="ECO:0008006" key="4">
    <source>
        <dbReference type="Google" id="ProtNLM"/>
    </source>
</evidence>
<accession>A0A5C8PAR1</accession>
<keyword evidence="1" id="KW-0732">Signal</keyword>
<keyword evidence="3" id="KW-1185">Reference proteome</keyword>
<sequence length="151" mass="16089">MRLAAVLTAALAVPVVAGAQSTPPSPAVEEFDENISAMTFAAGQLVIQARVCGGDEKVGHEVRRFVATRARQCAAADPRLKEVVDHMDSAFDSMLRNADATIERRGKQAICALYRSPDLQVEVATALQMGTQLATDAGRERIGQLPCPAKD</sequence>
<evidence type="ECO:0000313" key="3">
    <source>
        <dbReference type="Proteomes" id="UP000321638"/>
    </source>
</evidence>
<proteinExistence type="predicted"/>
<dbReference type="Proteomes" id="UP000321638">
    <property type="component" value="Unassembled WGS sequence"/>
</dbReference>
<reference evidence="2 3" key="1">
    <citation type="submission" date="2019-06" db="EMBL/GenBank/DDBJ databases">
        <title>New taxonomy in bacterial strain CC-CFT640, isolated from vineyard.</title>
        <authorList>
            <person name="Lin S.-Y."/>
            <person name="Tsai C.-F."/>
            <person name="Young C.-C."/>
        </authorList>
    </citation>
    <scope>NUCLEOTIDE SEQUENCE [LARGE SCALE GENOMIC DNA]</scope>
    <source>
        <strain evidence="2 3">CC-CFT640</strain>
    </source>
</reference>
<feature type="chain" id="PRO_5023132692" description="UrcA family protein" evidence="1">
    <location>
        <begin position="20"/>
        <end position="151"/>
    </location>
</feature>
<dbReference type="RefSeq" id="WP_178134011.1">
    <property type="nucleotide sequence ID" value="NZ_VDUZ01000059.1"/>
</dbReference>